<evidence type="ECO:0000256" key="3">
    <source>
        <dbReference type="PROSITE-ProRule" id="PRU00703"/>
    </source>
</evidence>
<dbReference type="SUPFAM" id="SSF54631">
    <property type="entry name" value="CBS-domain pair"/>
    <property type="match status" value="1"/>
</dbReference>
<accession>A0A846M6P2</accession>
<dbReference type="PANTHER" id="PTHR32089">
    <property type="entry name" value="METHYL-ACCEPTING CHEMOTAXIS PROTEIN MCPB"/>
    <property type="match status" value="1"/>
</dbReference>
<feature type="domain" description="Methyl-accepting transducer" evidence="4">
    <location>
        <begin position="195"/>
        <end position="409"/>
    </location>
</feature>
<keyword evidence="7" id="KW-1185">Reference proteome</keyword>
<evidence type="ECO:0000259" key="4">
    <source>
        <dbReference type="PROSITE" id="PS50111"/>
    </source>
</evidence>
<dbReference type="AlphaFoldDB" id="A0A846M6P2"/>
<sequence>MHILTAPDRLNDNPPCEEATSGLHLMASAPTIRLGQPLSEAVDHFQHDPHLRLLPVLDAQDRPAGAIYEWDMRRILFNPFGHALLRNPSFGGRLDDHVRRCPVVDRSASVEALIDIYAAQGASCEGLIIVERGRYAGVVGGPLLLGLTAERDARLAVERASRLERITGESATFRRDIEALTGELVRVADMLSGFSVEAAEQAAANSQAAAGMAIAAAQTADTLSGIAASGRDLGQLFLSVEEEVREAGKALHAAVEQARLASADSRALIVEADGIGEITAVIDGIARATTTLALNAGIEAARAGEAGQGFAVVAREVKALAAQTREAAAQIAGRIGHIRQSVGNVAAGHAHMDAAIATADRLAASVFDAVARHGAFSRTITASVAEAGASSDHIRSRASEISGSATAAADGARAMGSTARRLADETRRLDTRASIFIRAIQAA</sequence>
<evidence type="ECO:0000313" key="6">
    <source>
        <dbReference type="EMBL" id="NIJ17539.1"/>
    </source>
</evidence>
<dbReference type="GO" id="GO:0016020">
    <property type="term" value="C:membrane"/>
    <property type="evidence" value="ECO:0007669"/>
    <property type="project" value="InterPro"/>
</dbReference>
<keyword evidence="3" id="KW-0129">CBS domain</keyword>
<comment type="caution">
    <text evidence="6">The sequence shown here is derived from an EMBL/GenBank/DDBJ whole genome shotgun (WGS) entry which is preliminary data.</text>
</comment>
<dbReference type="EMBL" id="JAASQR010000003">
    <property type="protein sequence ID" value="NIJ17539.1"/>
    <property type="molecule type" value="Genomic_DNA"/>
</dbReference>
<evidence type="ECO:0000259" key="5">
    <source>
        <dbReference type="PROSITE" id="PS51371"/>
    </source>
</evidence>
<dbReference type="Pfam" id="PF00015">
    <property type="entry name" value="MCPsignal"/>
    <property type="match status" value="1"/>
</dbReference>
<reference evidence="6 7" key="1">
    <citation type="submission" date="2020-03" db="EMBL/GenBank/DDBJ databases">
        <title>Genomic Encyclopedia of Type Strains, Phase IV (KMG-IV): sequencing the most valuable type-strain genomes for metagenomic binning, comparative biology and taxonomic classification.</title>
        <authorList>
            <person name="Goeker M."/>
        </authorList>
    </citation>
    <scope>NUCLEOTIDE SEQUENCE [LARGE SCALE GENOMIC DNA]</scope>
    <source>
        <strain evidence="6 7">DSM 21299</strain>
    </source>
</reference>
<dbReference type="PROSITE" id="PS50111">
    <property type="entry name" value="CHEMOTAXIS_TRANSDUC_2"/>
    <property type="match status" value="1"/>
</dbReference>
<feature type="domain" description="CBS" evidence="5">
    <location>
        <begin position="25"/>
        <end position="84"/>
    </location>
</feature>
<dbReference type="SMART" id="SM00283">
    <property type="entry name" value="MA"/>
    <property type="match status" value="1"/>
</dbReference>
<dbReference type="Gene3D" id="1.10.287.950">
    <property type="entry name" value="Methyl-accepting chemotaxis protein"/>
    <property type="match status" value="1"/>
</dbReference>
<evidence type="ECO:0000256" key="1">
    <source>
        <dbReference type="ARBA" id="ARBA00023224"/>
    </source>
</evidence>
<gene>
    <name evidence="6" type="ORF">FHS54_002528</name>
</gene>
<dbReference type="SUPFAM" id="SSF58104">
    <property type="entry name" value="Methyl-accepting chemotaxis protein (MCP) signaling domain"/>
    <property type="match status" value="1"/>
</dbReference>
<dbReference type="PROSITE" id="PS51371">
    <property type="entry name" value="CBS"/>
    <property type="match status" value="1"/>
</dbReference>
<dbReference type="RefSeq" id="WP_167304109.1">
    <property type="nucleotide sequence ID" value="NZ_JAASQR010000003.1"/>
</dbReference>
<dbReference type="Pfam" id="PF00571">
    <property type="entry name" value="CBS"/>
    <property type="match status" value="1"/>
</dbReference>
<name>A0A846M6P2_9SPHN</name>
<keyword evidence="1 2" id="KW-0807">Transducer</keyword>
<dbReference type="InterPro" id="IPR046342">
    <property type="entry name" value="CBS_dom_sf"/>
</dbReference>
<evidence type="ECO:0000313" key="7">
    <source>
        <dbReference type="Proteomes" id="UP000576821"/>
    </source>
</evidence>
<dbReference type="GO" id="GO:0007165">
    <property type="term" value="P:signal transduction"/>
    <property type="evidence" value="ECO:0007669"/>
    <property type="project" value="UniProtKB-KW"/>
</dbReference>
<proteinExistence type="predicted"/>
<dbReference type="Proteomes" id="UP000576821">
    <property type="component" value="Unassembled WGS sequence"/>
</dbReference>
<evidence type="ECO:0000256" key="2">
    <source>
        <dbReference type="PROSITE-ProRule" id="PRU00284"/>
    </source>
</evidence>
<dbReference type="InterPro" id="IPR000644">
    <property type="entry name" value="CBS_dom"/>
</dbReference>
<dbReference type="InterPro" id="IPR004089">
    <property type="entry name" value="MCPsignal_dom"/>
</dbReference>
<organism evidence="6 7">
    <name type="scientific">Sphingobium vermicomposti</name>
    <dbReference type="NCBI Taxonomy" id="529005"/>
    <lineage>
        <taxon>Bacteria</taxon>
        <taxon>Pseudomonadati</taxon>
        <taxon>Pseudomonadota</taxon>
        <taxon>Alphaproteobacteria</taxon>
        <taxon>Sphingomonadales</taxon>
        <taxon>Sphingomonadaceae</taxon>
        <taxon>Sphingobium</taxon>
    </lineage>
</organism>
<dbReference type="PANTHER" id="PTHR32089:SF112">
    <property type="entry name" value="LYSOZYME-LIKE PROTEIN-RELATED"/>
    <property type="match status" value="1"/>
</dbReference>
<protein>
    <submittedName>
        <fullName evidence="6">Methyl-accepting chemotaxis protein</fullName>
    </submittedName>
</protein>